<evidence type="ECO:0000313" key="3">
    <source>
        <dbReference type="Proteomes" id="UP000007844"/>
    </source>
</evidence>
<reference evidence="2 3" key="1">
    <citation type="journal article" date="2011" name="J. Bacteriol.">
        <title>Genome sequence of the mercury-methylating and pleomorphic Desulfovibrio africanus Strain Walvis Bay.</title>
        <authorList>
            <person name="Brown S.D."/>
            <person name="Wall J.D."/>
            <person name="Kucken A.M."/>
            <person name="Gilmour C.C."/>
            <person name="Podar M."/>
            <person name="Brandt C.C."/>
            <person name="Teshima H."/>
            <person name="Detter J.C."/>
            <person name="Han C.S."/>
            <person name="Land M.L."/>
            <person name="Lucas S."/>
            <person name="Han J."/>
            <person name="Pennacchio L."/>
            <person name="Nolan M."/>
            <person name="Pitluck S."/>
            <person name="Woyke T."/>
            <person name="Goodwin L."/>
            <person name="Palumbo A.V."/>
            <person name="Elias D.A."/>
        </authorList>
    </citation>
    <scope>NUCLEOTIDE SEQUENCE [LARGE SCALE GENOMIC DNA]</scope>
    <source>
        <strain evidence="2 3">Walvis Bay</strain>
    </source>
</reference>
<dbReference type="RefSeq" id="WP_014258863.1">
    <property type="nucleotide sequence ID" value="NC_016629.1"/>
</dbReference>
<evidence type="ECO:0000256" key="1">
    <source>
        <dbReference type="SAM" id="Phobius"/>
    </source>
</evidence>
<evidence type="ECO:0000313" key="2">
    <source>
        <dbReference type="EMBL" id="EGJ49027.1"/>
    </source>
</evidence>
<keyword evidence="1" id="KW-0472">Membrane</keyword>
<name>F3YVZ7_DESAF</name>
<accession>F3YVZ7</accession>
<dbReference type="Proteomes" id="UP000007844">
    <property type="component" value="Chromosome"/>
</dbReference>
<dbReference type="HOGENOM" id="CLU_828257_0_0_7"/>
<dbReference type="AlphaFoldDB" id="F3YVZ7"/>
<keyword evidence="1" id="KW-0812">Transmembrane</keyword>
<keyword evidence="1" id="KW-1133">Transmembrane helix</keyword>
<dbReference type="eggNOG" id="ENOG50348PR">
    <property type="taxonomic scope" value="Bacteria"/>
</dbReference>
<keyword evidence="3" id="KW-1185">Reference proteome</keyword>
<dbReference type="EMBL" id="CP003221">
    <property type="protein sequence ID" value="EGJ49027.1"/>
    <property type="molecule type" value="Genomic_DNA"/>
</dbReference>
<gene>
    <name evidence="2" type="ORF">Desaf_0675</name>
</gene>
<organism evidence="2 3">
    <name type="scientific">Desulfocurvibacter africanus subsp. africanus str. Walvis Bay</name>
    <dbReference type="NCBI Taxonomy" id="690850"/>
    <lineage>
        <taxon>Bacteria</taxon>
        <taxon>Pseudomonadati</taxon>
        <taxon>Thermodesulfobacteriota</taxon>
        <taxon>Desulfovibrionia</taxon>
        <taxon>Desulfovibrionales</taxon>
        <taxon>Desulfovibrionaceae</taxon>
        <taxon>Desulfocurvibacter</taxon>
    </lineage>
</organism>
<dbReference type="KEGG" id="daf:Desaf_0675"/>
<feature type="transmembrane region" description="Helical" evidence="1">
    <location>
        <begin position="70"/>
        <end position="89"/>
    </location>
</feature>
<protein>
    <submittedName>
        <fullName evidence="2">Uncharacterized protein</fullName>
    </submittedName>
</protein>
<proteinExistence type="predicted"/>
<feature type="transmembrane region" description="Helical" evidence="1">
    <location>
        <begin position="174"/>
        <end position="195"/>
    </location>
</feature>
<feature type="transmembrane region" description="Helical" evidence="1">
    <location>
        <begin position="43"/>
        <end position="63"/>
    </location>
</feature>
<dbReference type="STRING" id="690850.Desaf_0675"/>
<sequence>MKKLAQIITALALPIPVLACCEVLLQWHGWTFWATYFDPIAGPGLSLTLAALAASWWAVAAWSRSWLPRLAYFGLGLVASLVLLAGPLYQVSAPIVQAHEAAKARPAELASLDAAIEARRTELDKYLNITVSGRYGWHGRIDDARTALAGLEARRVALVESAPATVSWQRQAAAGLQAVALILLQIGAASMAALAGRRLRAVREVATKTVSEIRVKDQADTWAVETAVESSFEAPAAIEAVEAAAPDETPIQPAITPDDVTIGRLQREITKRINLAGSARKFCDSSGVNQRDVSWLRNHFDRLKRGEPTVSDAKIMELAGRFLAPVQIQAAGGQS</sequence>